<organism evidence="11 12">
    <name type="scientific">Blastocystis sp. subtype 1 (strain ATCC 50177 / NandII)</name>
    <dbReference type="NCBI Taxonomy" id="478820"/>
    <lineage>
        <taxon>Eukaryota</taxon>
        <taxon>Sar</taxon>
        <taxon>Stramenopiles</taxon>
        <taxon>Bigyra</taxon>
        <taxon>Opalozoa</taxon>
        <taxon>Opalinata</taxon>
        <taxon>Blastocystidae</taxon>
        <taxon>Blastocystis</taxon>
    </lineage>
</organism>
<evidence type="ECO:0000256" key="7">
    <source>
        <dbReference type="ARBA" id="ARBA00023132"/>
    </source>
</evidence>
<dbReference type="GO" id="GO:0000973">
    <property type="term" value="P:post-transcriptional tethering of RNA polymerase II gene DNA at nuclear periphery"/>
    <property type="evidence" value="ECO:0007669"/>
    <property type="project" value="TreeGrafter"/>
</dbReference>
<evidence type="ECO:0000259" key="10">
    <source>
        <dbReference type="PROSITE" id="PS51434"/>
    </source>
</evidence>
<dbReference type="GO" id="GO:0008139">
    <property type="term" value="F:nuclear localization sequence binding"/>
    <property type="evidence" value="ECO:0007669"/>
    <property type="project" value="TreeGrafter"/>
</dbReference>
<dbReference type="STRING" id="478820.A0A196SQJ2"/>
<dbReference type="PANTHER" id="PTHR23198:SF6">
    <property type="entry name" value="NUCLEAR PORE COMPLEX PROTEIN NUP98-NUP96"/>
    <property type="match status" value="1"/>
</dbReference>
<name>A0A196SQJ2_BLAHN</name>
<keyword evidence="8" id="KW-0539">Nucleus</keyword>
<evidence type="ECO:0000256" key="9">
    <source>
        <dbReference type="SAM" id="MobiDB-lite"/>
    </source>
</evidence>
<dbReference type="InterPro" id="IPR036903">
    <property type="entry name" value="Nup98_auto-Pept-S59_dom_sf"/>
</dbReference>
<evidence type="ECO:0000256" key="4">
    <source>
        <dbReference type="ARBA" id="ARBA00022816"/>
    </source>
</evidence>
<sequence length="415" mass="47005">MRGRAHRMNTDVSLLSVFNKYNEWQDGKAVDDASNIRKVLKNKIQSGLAAAANGPQETPSAIQTSQTEKKPGTVIDYSYPAQSSSSTPVPLSLVNTEMNVAFPEHQYIPSCFDSACNAFVKLVFQYEQTVVMEDIPLTATCREVRNYLVQKSLFPILPSLTGWRLLFSSVILDDDMPISTYSLPQCARIQICRIDEEETPTLPKRPYLNAATTPAIPLPNGAKRVLLRTIEHSKEVAPSSVVLVAPTEATVREEAAVVTKPVEYEDDYFPVLRREGYYMRPSHFDMRELSKEQLQHLRRFTVGREGAGEICWEGETDVTYLNLDERVLIERDLQGIPYVHVYPPELFMNVLPPVGSELNKTATVRLFNMFPRTARSESGLQRYADMLRRQVEAMGAEWIGYNGDQGIMEFRIQHF</sequence>
<dbReference type="AlphaFoldDB" id="A0A196SQJ2"/>
<evidence type="ECO:0000256" key="2">
    <source>
        <dbReference type="ARBA" id="ARBA00008926"/>
    </source>
</evidence>
<evidence type="ECO:0000256" key="3">
    <source>
        <dbReference type="ARBA" id="ARBA00022448"/>
    </source>
</evidence>
<dbReference type="Proteomes" id="UP000078348">
    <property type="component" value="Unassembled WGS sequence"/>
</dbReference>
<dbReference type="GO" id="GO:0044614">
    <property type="term" value="C:nuclear pore cytoplasmic filaments"/>
    <property type="evidence" value="ECO:0007669"/>
    <property type="project" value="TreeGrafter"/>
</dbReference>
<accession>A0A196SQJ2</accession>
<feature type="region of interest" description="Disordered" evidence="9">
    <location>
        <begin position="50"/>
        <end position="69"/>
    </location>
</feature>
<dbReference type="GO" id="GO:0017056">
    <property type="term" value="F:structural constituent of nuclear pore"/>
    <property type="evidence" value="ECO:0007669"/>
    <property type="project" value="InterPro"/>
</dbReference>
<keyword evidence="12" id="KW-1185">Reference proteome</keyword>
<keyword evidence="7" id="KW-0906">Nuclear pore complex</keyword>
<gene>
    <name evidence="11" type="ORF">AV274_0237</name>
</gene>
<evidence type="ECO:0000313" key="11">
    <source>
        <dbReference type="EMBL" id="OAO18039.1"/>
    </source>
</evidence>
<dbReference type="EMBL" id="LXWW01000010">
    <property type="protein sequence ID" value="OAO18039.1"/>
    <property type="molecule type" value="Genomic_DNA"/>
</dbReference>
<evidence type="ECO:0000256" key="8">
    <source>
        <dbReference type="ARBA" id="ARBA00023242"/>
    </source>
</evidence>
<keyword evidence="5" id="KW-0653">Protein transport</keyword>
<feature type="compositionally biased region" description="Polar residues" evidence="9">
    <location>
        <begin position="55"/>
        <end position="66"/>
    </location>
</feature>
<comment type="similarity">
    <text evidence="2">Belongs to the nucleoporin GLFG family.</text>
</comment>
<protein>
    <recommendedName>
        <fullName evidence="10">Peptidase S59 domain-containing protein</fullName>
    </recommendedName>
</protein>
<dbReference type="GO" id="GO:0034398">
    <property type="term" value="P:telomere tethering at nuclear periphery"/>
    <property type="evidence" value="ECO:0007669"/>
    <property type="project" value="TreeGrafter"/>
</dbReference>
<evidence type="ECO:0000256" key="1">
    <source>
        <dbReference type="ARBA" id="ARBA00004567"/>
    </source>
</evidence>
<dbReference type="PANTHER" id="PTHR23198">
    <property type="entry name" value="NUCLEOPORIN"/>
    <property type="match status" value="1"/>
</dbReference>
<dbReference type="Gene3D" id="3.30.1610.10">
    <property type="entry name" value="Peptidase S59, nucleoporin"/>
    <property type="match status" value="1"/>
</dbReference>
<reference evidence="11 12" key="1">
    <citation type="submission" date="2016-05" db="EMBL/GenBank/DDBJ databases">
        <title>Nuclear genome of Blastocystis sp. subtype 1 NandII.</title>
        <authorList>
            <person name="Gentekaki E."/>
            <person name="Curtis B."/>
            <person name="Stairs C."/>
            <person name="Eme L."/>
            <person name="Herman E."/>
            <person name="Klimes V."/>
            <person name="Arias M.C."/>
            <person name="Elias M."/>
            <person name="Hilliou F."/>
            <person name="Klute M."/>
            <person name="Malik S.-B."/>
            <person name="Pightling A."/>
            <person name="Rachubinski R."/>
            <person name="Salas D."/>
            <person name="Schlacht A."/>
            <person name="Suga H."/>
            <person name="Archibald J."/>
            <person name="Ball S.G."/>
            <person name="Clark G."/>
            <person name="Dacks J."/>
            <person name="Van Der Giezen M."/>
            <person name="Tsaousis A."/>
            <person name="Roger A."/>
        </authorList>
    </citation>
    <scope>NUCLEOTIDE SEQUENCE [LARGE SCALE GENOMIC DNA]</scope>
    <source>
        <strain evidence="12">ATCC 50177 / NandII</strain>
    </source>
</reference>
<dbReference type="GO" id="GO:0006606">
    <property type="term" value="P:protein import into nucleus"/>
    <property type="evidence" value="ECO:0007669"/>
    <property type="project" value="TreeGrafter"/>
</dbReference>
<dbReference type="GO" id="GO:0051028">
    <property type="term" value="P:mRNA transport"/>
    <property type="evidence" value="ECO:0007669"/>
    <property type="project" value="UniProtKB-KW"/>
</dbReference>
<evidence type="ECO:0000313" key="12">
    <source>
        <dbReference type="Proteomes" id="UP000078348"/>
    </source>
</evidence>
<dbReference type="GO" id="GO:0003723">
    <property type="term" value="F:RNA binding"/>
    <property type="evidence" value="ECO:0007669"/>
    <property type="project" value="TreeGrafter"/>
</dbReference>
<keyword evidence="3" id="KW-0813">Transport</keyword>
<dbReference type="GO" id="GO:0006405">
    <property type="term" value="P:RNA export from nucleus"/>
    <property type="evidence" value="ECO:0007669"/>
    <property type="project" value="TreeGrafter"/>
</dbReference>
<comment type="subcellular location">
    <subcellularLocation>
        <location evidence="1">Nucleus</location>
        <location evidence="1">Nuclear pore complex</location>
    </subcellularLocation>
</comment>
<proteinExistence type="inferred from homology"/>
<dbReference type="SUPFAM" id="SSF82215">
    <property type="entry name" value="C-terminal autoproteolytic domain of nucleoporin nup98"/>
    <property type="match status" value="1"/>
</dbReference>
<comment type="caution">
    <text evidence="11">The sequence shown here is derived from an EMBL/GenBank/DDBJ whole genome shotgun (WGS) entry which is preliminary data.</text>
</comment>
<evidence type="ECO:0000256" key="5">
    <source>
        <dbReference type="ARBA" id="ARBA00022927"/>
    </source>
</evidence>
<dbReference type="Pfam" id="PF04096">
    <property type="entry name" value="Nucleoporin2"/>
    <property type="match status" value="1"/>
</dbReference>
<dbReference type="OrthoDB" id="3797628at2759"/>
<feature type="domain" description="Peptidase S59" evidence="10">
    <location>
        <begin position="274"/>
        <end position="415"/>
    </location>
</feature>
<dbReference type="InterPro" id="IPR007230">
    <property type="entry name" value="Nup98_auto-Pept-S59_dom"/>
</dbReference>
<dbReference type="PROSITE" id="PS51434">
    <property type="entry name" value="NUP_C"/>
    <property type="match status" value="1"/>
</dbReference>
<dbReference type="InterPro" id="IPR037665">
    <property type="entry name" value="Nucleoporin_S59-like"/>
</dbReference>
<evidence type="ECO:0000256" key="6">
    <source>
        <dbReference type="ARBA" id="ARBA00023010"/>
    </source>
</evidence>
<keyword evidence="4" id="KW-0509">mRNA transport</keyword>
<keyword evidence="6" id="KW-0811">Translocation</keyword>